<dbReference type="SUPFAM" id="SSF55729">
    <property type="entry name" value="Acyl-CoA N-acyltransferases (Nat)"/>
    <property type="match status" value="1"/>
</dbReference>
<dbReference type="InterPro" id="IPR000182">
    <property type="entry name" value="GNAT_dom"/>
</dbReference>
<evidence type="ECO:0000259" key="2">
    <source>
        <dbReference type="PROSITE" id="PS51186"/>
    </source>
</evidence>
<evidence type="ECO:0000256" key="1">
    <source>
        <dbReference type="SAM" id="MobiDB-lite"/>
    </source>
</evidence>
<keyword evidence="4" id="KW-1185">Reference proteome</keyword>
<dbReference type="GO" id="GO:0008999">
    <property type="term" value="F:protein-N-terminal-alanine acetyltransferase activity"/>
    <property type="evidence" value="ECO:0007669"/>
    <property type="project" value="TreeGrafter"/>
</dbReference>
<evidence type="ECO:0000313" key="3">
    <source>
        <dbReference type="EMBL" id="GHD52350.1"/>
    </source>
</evidence>
<dbReference type="GO" id="GO:1990189">
    <property type="term" value="F:protein N-terminal-serine acetyltransferase activity"/>
    <property type="evidence" value="ECO:0007669"/>
    <property type="project" value="TreeGrafter"/>
</dbReference>
<comment type="caution">
    <text evidence="3">The sequence shown here is derived from an EMBL/GenBank/DDBJ whole genome shotgun (WGS) entry which is preliminary data.</text>
</comment>
<dbReference type="AlphaFoldDB" id="A0A918XSD2"/>
<feature type="domain" description="N-acetyltransferase" evidence="2">
    <location>
        <begin position="62"/>
        <end position="207"/>
    </location>
</feature>
<sequence length="258" mass="28873">MASEGTNPFAMEPAMTARTNDLGQPIGDPVPGWMPRPRPPRSAMVGRTVRLEPLTVADHARSLFEAVSEDDGRMWTYLAVGPFGTDRAGFDKWIAQCEASEDPLFFAVVEQASGRCLGYASYLRIDPAVGVIEVGHITMSPALQRTVMATETMYLMMARVFDELGYRRYEWKCDSLNAPSRTAANRLGFQYEGLFRQATLYKGRNRDTAWFSILDLEWPALKAAFQRWLDPANFDADGRQRESLSDLTGRAHASQPHA</sequence>
<gene>
    <name evidence="3" type="ORF">GCM10017083_27520</name>
</gene>
<dbReference type="FunFam" id="3.40.630.30:FF:000047">
    <property type="entry name" value="Acetyltransferase, GNAT family"/>
    <property type="match status" value="1"/>
</dbReference>
<organism evidence="3 4">
    <name type="scientific">Thalassobaculum fulvum</name>
    <dbReference type="NCBI Taxonomy" id="1633335"/>
    <lineage>
        <taxon>Bacteria</taxon>
        <taxon>Pseudomonadati</taxon>
        <taxon>Pseudomonadota</taxon>
        <taxon>Alphaproteobacteria</taxon>
        <taxon>Rhodospirillales</taxon>
        <taxon>Thalassobaculaceae</taxon>
        <taxon>Thalassobaculum</taxon>
    </lineage>
</organism>
<name>A0A918XSD2_9PROT</name>
<proteinExistence type="predicted"/>
<dbReference type="EMBL" id="BMZS01000006">
    <property type="protein sequence ID" value="GHD52350.1"/>
    <property type="molecule type" value="Genomic_DNA"/>
</dbReference>
<dbReference type="InterPro" id="IPR016181">
    <property type="entry name" value="Acyl_CoA_acyltransferase"/>
</dbReference>
<reference evidence="3" key="2">
    <citation type="submission" date="2020-09" db="EMBL/GenBank/DDBJ databases">
        <authorList>
            <person name="Sun Q."/>
            <person name="Kim S."/>
        </authorList>
    </citation>
    <scope>NUCLEOTIDE SEQUENCE</scope>
    <source>
        <strain evidence="3">KCTC 42651</strain>
    </source>
</reference>
<dbReference type="Gene3D" id="3.40.630.30">
    <property type="match status" value="1"/>
</dbReference>
<dbReference type="PROSITE" id="PS51186">
    <property type="entry name" value="GNAT"/>
    <property type="match status" value="1"/>
</dbReference>
<dbReference type="Pfam" id="PF13302">
    <property type="entry name" value="Acetyltransf_3"/>
    <property type="match status" value="1"/>
</dbReference>
<dbReference type="PANTHER" id="PTHR43441:SF2">
    <property type="entry name" value="FAMILY ACETYLTRANSFERASE, PUTATIVE (AFU_ORTHOLOGUE AFUA_7G00850)-RELATED"/>
    <property type="match status" value="1"/>
</dbReference>
<protein>
    <submittedName>
        <fullName evidence="3">N-acetyltransferase</fullName>
    </submittedName>
</protein>
<evidence type="ECO:0000313" key="4">
    <source>
        <dbReference type="Proteomes" id="UP000630353"/>
    </source>
</evidence>
<accession>A0A918XSD2</accession>
<reference evidence="3" key="1">
    <citation type="journal article" date="2014" name="Int. J. Syst. Evol. Microbiol.">
        <title>Complete genome sequence of Corynebacterium casei LMG S-19264T (=DSM 44701T), isolated from a smear-ripened cheese.</title>
        <authorList>
            <consortium name="US DOE Joint Genome Institute (JGI-PGF)"/>
            <person name="Walter F."/>
            <person name="Albersmeier A."/>
            <person name="Kalinowski J."/>
            <person name="Ruckert C."/>
        </authorList>
    </citation>
    <scope>NUCLEOTIDE SEQUENCE</scope>
    <source>
        <strain evidence="3">KCTC 42651</strain>
    </source>
</reference>
<dbReference type="PANTHER" id="PTHR43441">
    <property type="entry name" value="RIBOSOMAL-PROTEIN-SERINE ACETYLTRANSFERASE"/>
    <property type="match status" value="1"/>
</dbReference>
<dbReference type="InterPro" id="IPR051908">
    <property type="entry name" value="Ribosomal_N-acetyltransferase"/>
</dbReference>
<dbReference type="Proteomes" id="UP000630353">
    <property type="component" value="Unassembled WGS sequence"/>
</dbReference>
<feature type="region of interest" description="Disordered" evidence="1">
    <location>
        <begin position="19"/>
        <end position="39"/>
    </location>
</feature>